<keyword evidence="13" id="KW-1185">Reference proteome</keyword>
<dbReference type="InterPro" id="IPR022412">
    <property type="entry name" value="Quinolinate_PRibosylTrfase_N"/>
</dbReference>
<protein>
    <recommendedName>
        <fullName evidence="4">nicotinate-nucleotide diphosphorylase (carboxylating)</fullName>
        <ecNumber evidence="4">2.4.2.19</ecNumber>
    </recommendedName>
    <alternativeName>
        <fullName evidence="8">Quinolinate phosphoribosyltransferase [decarboxylating]</fullName>
    </alternativeName>
</protein>
<evidence type="ECO:0000256" key="8">
    <source>
        <dbReference type="ARBA" id="ARBA00033102"/>
    </source>
</evidence>
<dbReference type="InterPro" id="IPR036068">
    <property type="entry name" value="Nicotinate_pribotase-like_C"/>
</dbReference>
<proteinExistence type="inferred from homology"/>
<dbReference type="PANTHER" id="PTHR32179:SF3">
    <property type="entry name" value="NICOTINATE-NUCLEOTIDE PYROPHOSPHORYLASE [CARBOXYLATING]"/>
    <property type="match status" value="1"/>
</dbReference>
<evidence type="ECO:0000256" key="3">
    <source>
        <dbReference type="ARBA" id="ARBA00009400"/>
    </source>
</evidence>
<evidence type="ECO:0000256" key="9">
    <source>
        <dbReference type="PIRNR" id="PIRNR006250"/>
    </source>
</evidence>
<dbReference type="InterPro" id="IPR004393">
    <property type="entry name" value="NadC"/>
</dbReference>
<dbReference type="Pfam" id="PF01729">
    <property type="entry name" value="QRPTase_C"/>
    <property type="match status" value="1"/>
</dbReference>
<accession>A0ABW5C5X9</accession>
<comment type="similarity">
    <text evidence="3 9">Belongs to the NadC/ModD family.</text>
</comment>
<dbReference type="SUPFAM" id="SSF54675">
    <property type="entry name" value="Nicotinate/Quinolinate PRTase N-terminal domain-like"/>
    <property type="match status" value="1"/>
</dbReference>
<keyword evidence="5" id="KW-0662">Pyridine nucleotide biosynthesis</keyword>
<dbReference type="PIRSF" id="PIRSF006250">
    <property type="entry name" value="NadC_ModD"/>
    <property type="match status" value="1"/>
</dbReference>
<dbReference type="InterPro" id="IPR037128">
    <property type="entry name" value="Quinolinate_PRibosylTase_N_sf"/>
</dbReference>
<evidence type="ECO:0000256" key="5">
    <source>
        <dbReference type="ARBA" id="ARBA00022642"/>
    </source>
</evidence>
<dbReference type="NCBIfam" id="TIGR00078">
    <property type="entry name" value="nadC"/>
    <property type="match status" value="1"/>
</dbReference>
<comment type="pathway">
    <text evidence="2">Cofactor biosynthesis; NAD(+) biosynthesis; nicotinate D-ribonucleotide from quinolinate: step 1/1.</text>
</comment>
<dbReference type="RefSeq" id="WP_377314182.1">
    <property type="nucleotide sequence ID" value="NZ_JBHUIY010000003.1"/>
</dbReference>
<dbReference type="InterPro" id="IPR013785">
    <property type="entry name" value="Aldolase_TIM"/>
</dbReference>
<keyword evidence="6 9" id="KW-0328">Glycosyltransferase</keyword>
<dbReference type="EMBL" id="JBHUIY010000003">
    <property type="protein sequence ID" value="MFD2232664.1"/>
    <property type="molecule type" value="Genomic_DNA"/>
</dbReference>
<sequence>MAAEFDIDWDDVARVIDAALAEDTGADKGGPGADITSALVIPADLVFQGAMQARHAMVVAGIPVAESVFRRVVPQARFTACVADGDRIGPGTVLARIEGPARGLLTAERTALNLLQLLSGIATQTAAYVDRIAGTGCTLLDTRKTIPGLRRLSKYATRCGGATNHRMGLYDGVLIKDNHIAVCGGVGAAVARAKQGGVPVEVECDTLDQVVEAVAAGADIVLLDNMPPETLRRAVALVAGRCRTEASGGVTLDTIRAIAETGVDYVSVGRLTQSAPAVDIGLDWT</sequence>
<feature type="domain" description="Quinolinate phosphoribosyl transferase N-terminal" evidence="11">
    <location>
        <begin position="34"/>
        <end position="119"/>
    </location>
</feature>
<keyword evidence="7 9" id="KW-0808">Transferase</keyword>
<comment type="function">
    <text evidence="1">Involved in the catabolism of quinolinic acid (QA).</text>
</comment>
<dbReference type="Pfam" id="PF02749">
    <property type="entry name" value="QRPTase_N"/>
    <property type="match status" value="1"/>
</dbReference>
<evidence type="ECO:0000259" key="10">
    <source>
        <dbReference type="Pfam" id="PF01729"/>
    </source>
</evidence>
<evidence type="ECO:0000256" key="4">
    <source>
        <dbReference type="ARBA" id="ARBA00011944"/>
    </source>
</evidence>
<organism evidence="12 13">
    <name type="scientific">Phaeospirillum tilakii</name>
    <dbReference type="NCBI Taxonomy" id="741673"/>
    <lineage>
        <taxon>Bacteria</taxon>
        <taxon>Pseudomonadati</taxon>
        <taxon>Pseudomonadota</taxon>
        <taxon>Alphaproteobacteria</taxon>
        <taxon>Rhodospirillales</taxon>
        <taxon>Rhodospirillaceae</taxon>
        <taxon>Phaeospirillum</taxon>
    </lineage>
</organism>
<dbReference type="InterPro" id="IPR002638">
    <property type="entry name" value="Quinolinate_PRibosylTrfase_C"/>
</dbReference>
<evidence type="ECO:0000313" key="12">
    <source>
        <dbReference type="EMBL" id="MFD2232664.1"/>
    </source>
</evidence>
<dbReference type="Gene3D" id="3.90.1170.20">
    <property type="entry name" value="Quinolinate phosphoribosyl transferase, N-terminal domain"/>
    <property type="match status" value="1"/>
</dbReference>
<evidence type="ECO:0000256" key="6">
    <source>
        <dbReference type="ARBA" id="ARBA00022676"/>
    </source>
</evidence>
<evidence type="ECO:0000256" key="7">
    <source>
        <dbReference type="ARBA" id="ARBA00022679"/>
    </source>
</evidence>
<comment type="caution">
    <text evidence="12">The sequence shown here is derived from an EMBL/GenBank/DDBJ whole genome shotgun (WGS) entry which is preliminary data.</text>
</comment>
<evidence type="ECO:0000256" key="1">
    <source>
        <dbReference type="ARBA" id="ARBA00003237"/>
    </source>
</evidence>
<name>A0ABW5C5X9_9PROT</name>
<reference evidence="13" key="1">
    <citation type="journal article" date="2019" name="Int. J. Syst. Evol. Microbiol.">
        <title>The Global Catalogue of Microorganisms (GCM) 10K type strain sequencing project: providing services to taxonomists for standard genome sequencing and annotation.</title>
        <authorList>
            <consortium name="The Broad Institute Genomics Platform"/>
            <consortium name="The Broad Institute Genome Sequencing Center for Infectious Disease"/>
            <person name="Wu L."/>
            <person name="Ma J."/>
        </authorList>
    </citation>
    <scope>NUCLEOTIDE SEQUENCE [LARGE SCALE GENOMIC DNA]</scope>
    <source>
        <strain evidence="13">KCTC 15012</strain>
    </source>
</reference>
<gene>
    <name evidence="12" type="primary">nadC</name>
    <name evidence="12" type="ORF">ACFSNB_02475</name>
</gene>
<dbReference type="PANTHER" id="PTHR32179">
    <property type="entry name" value="NICOTINATE-NUCLEOTIDE PYROPHOSPHORYLASE [CARBOXYLATING]"/>
    <property type="match status" value="1"/>
</dbReference>
<dbReference type="CDD" id="cd01572">
    <property type="entry name" value="QPRTase"/>
    <property type="match status" value="1"/>
</dbReference>
<evidence type="ECO:0000313" key="13">
    <source>
        <dbReference type="Proteomes" id="UP001597296"/>
    </source>
</evidence>
<dbReference type="SUPFAM" id="SSF51690">
    <property type="entry name" value="Nicotinate/Quinolinate PRTase C-terminal domain-like"/>
    <property type="match status" value="1"/>
</dbReference>
<dbReference type="EC" id="2.4.2.19" evidence="4"/>
<dbReference type="GO" id="GO:0004514">
    <property type="term" value="F:nicotinate-nucleotide diphosphorylase (carboxylating) activity"/>
    <property type="evidence" value="ECO:0007669"/>
    <property type="project" value="UniProtKB-EC"/>
</dbReference>
<evidence type="ECO:0000259" key="11">
    <source>
        <dbReference type="Pfam" id="PF02749"/>
    </source>
</evidence>
<dbReference type="Gene3D" id="3.20.20.70">
    <property type="entry name" value="Aldolase class I"/>
    <property type="match status" value="1"/>
</dbReference>
<evidence type="ECO:0000256" key="2">
    <source>
        <dbReference type="ARBA" id="ARBA00004893"/>
    </source>
</evidence>
<dbReference type="Proteomes" id="UP001597296">
    <property type="component" value="Unassembled WGS sequence"/>
</dbReference>
<dbReference type="InterPro" id="IPR027277">
    <property type="entry name" value="NadC/ModD"/>
</dbReference>
<feature type="domain" description="Quinolinate phosphoribosyl transferase C-terminal" evidence="10">
    <location>
        <begin position="121"/>
        <end position="283"/>
    </location>
</feature>